<reference evidence="2" key="1">
    <citation type="journal article" date="2022" name="bioRxiv">
        <title>Sequencing and chromosome-scale assembly of the giantPleurodeles waltlgenome.</title>
        <authorList>
            <person name="Brown T."/>
            <person name="Elewa A."/>
            <person name="Iarovenko S."/>
            <person name="Subramanian E."/>
            <person name="Araus A.J."/>
            <person name="Petzold A."/>
            <person name="Susuki M."/>
            <person name="Suzuki K.-i.T."/>
            <person name="Hayashi T."/>
            <person name="Toyoda A."/>
            <person name="Oliveira C."/>
            <person name="Osipova E."/>
            <person name="Leigh N.D."/>
            <person name="Simon A."/>
            <person name="Yun M.H."/>
        </authorList>
    </citation>
    <scope>NUCLEOTIDE SEQUENCE</scope>
    <source>
        <strain evidence="2">20211129_DDA</strain>
        <tissue evidence="2">Liver</tissue>
    </source>
</reference>
<organism evidence="2 3">
    <name type="scientific">Pleurodeles waltl</name>
    <name type="common">Iberian ribbed newt</name>
    <dbReference type="NCBI Taxonomy" id="8319"/>
    <lineage>
        <taxon>Eukaryota</taxon>
        <taxon>Metazoa</taxon>
        <taxon>Chordata</taxon>
        <taxon>Craniata</taxon>
        <taxon>Vertebrata</taxon>
        <taxon>Euteleostomi</taxon>
        <taxon>Amphibia</taxon>
        <taxon>Batrachia</taxon>
        <taxon>Caudata</taxon>
        <taxon>Salamandroidea</taxon>
        <taxon>Salamandridae</taxon>
        <taxon>Pleurodelinae</taxon>
        <taxon>Pleurodeles</taxon>
    </lineage>
</organism>
<dbReference type="AlphaFoldDB" id="A0AAV7QKM8"/>
<sequence length="111" mass="11802">MVLHCGLWVTSGRGQQPASQNQGFPPQSTTAMANPECPSALEDKLGIVLLAIDGTGTSLDSKIDTVSSDLGLLHADHKKLADKVTLVEKTVTTLPPRADKLNIALLPHTRH</sequence>
<evidence type="ECO:0000313" key="2">
    <source>
        <dbReference type="EMBL" id="KAJ1140723.1"/>
    </source>
</evidence>
<dbReference type="Proteomes" id="UP001066276">
    <property type="component" value="Chromosome 6"/>
</dbReference>
<protein>
    <recommendedName>
        <fullName evidence="4">t-SNARE coiled-coil homology domain-containing protein</fullName>
    </recommendedName>
</protein>
<accession>A0AAV7QKM8</accession>
<comment type="caution">
    <text evidence="2">The sequence shown here is derived from an EMBL/GenBank/DDBJ whole genome shotgun (WGS) entry which is preliminary data.</text>
</comment>
<name>A0AAV7QKM8_PLEWA</name>
<keyword evidence="3" id="KW-1185">Reference proteome</keyword>
<proteinExistence type="predicted"/>
<dbReference type="EMBL" id="JANPWB010000010">
    <property type="protein sequence ID" value="KAJ1140723.1"/>
    <property type="molecule type" value="Genomic_DNA"/>
</dbReference>
<evidence type="ECO:0008006" key="4">
    <source>
        <dbReference type="Google" id="ProtNLM"/>
    </source>
</evidence>
<evidence type="ECO:0000313" key="3">
    <source>
        <dbReference type="Proteomes" id="UP001066276"/>
    </source>
</evidence>
<gene>
    <name evidence="2" type="ORF">NDU88_007067</name>
</gene>
<evidence type="ECO:0000256" key="1">
    <source>
        <dbReference type="SAM" id="MobiDB-lite"/>
    </source>
</evidence>
<feature type="compositionally biased region" description="Polar residues" evidence="1">
    <location>
        <begin position="12"/>
        <end position="32"/>
    </location>
</feature>
<feature type="region of interest" description="Disordered" evidence="1">
    <location>
        <begin position="11"/>
        <end position="36"/>
    </location>
</feature>